<dbReference type="PROSITE" id="PS50850">
    <property type="entry name" value="MFS"/>
    <property type="match status" value="1"/>
</dbReference>
<feature type="transmembrane region" description="Helical" evidence="6">
    <location>
        <begin position="334"/>
        <end position="357"/>
    </location>
</feature>
<dbReference type="PANTHER" id="PTHR23504:SF15">
    <property type="entry name" value="MAJOR FACILITATOR SUPERFAMILY (MFS) PROFILE DOMAIN-CONTAINING PROTEIN"/>
    <property type="match status" value="1"/>
</dbReference>
<dbReference type="Pfam" id="PF07690">
    <property type="entry name" value="MFS_1"/>
    <property type="match status" value="1"/>
</dbReference>
<feature type="transmembrane region" description="Helical" evidence="6">
    <location>
        <begin position="7"/>
        <end position="26"/>
    </location>
</feature>
<dbReference type="SUPFAM" id="SSF103473">
    <property type="entry name" value="MFS general substrate transporter"/>
    <property type="match status" value="1"/>
</dbReference>
<evidence type="ECO:0000256" key="3">
    <source>
        <dbReference type="ARBA" id="ARBA00022692"/>
    </source>
</evidence>
<dbReference type="EMBL" id="LWQS01000093">
    <property type="protein sequence ID" value="OAN40587.1"/>
    <property type="molecule type" value="Genomic_DNA"/>
</dbReference>
<feature type="transmembrane region" description="Helical" evidence="6">
    <location>
        <begin position="155"/>
        <end position="176"/>
    </location>
</feature>
<reference evidence="8 9" key="1">
    <citation type="submission" date="2016-04" db="EMBL/GenBank/DDBJ databases">
        <title>Chloroflexus islandicus sp. nov., a thermophilic filamentous anoxygenic phototrophic bacterium from geyser Strokkur (Iceland).</title>
        <authorList>
            <person name="Gaisin V.A."/>
            <person name="Kalashnikov A.M."/>
            <person name="Sukhacheva M.V."/>
            <person name="Grouzdev D.S."/>
            <person name="Ivanov T.M."/>
            <person name="Kuznetsov B."/>
            <person name="Gorlenko V.M."/>
        </authorList>
    </citation>
    <scope>NUCLEOTIDE SEQUENCE [LARGE SCALE GENOMIC DNA]</scope>
    <source>
        <strain evidence="9">isl-2</strain>
    </source>
</reference>
<feature type="transmembrane region" description="Helical" evidence="6">
    <location>
        <begin position="70"/>
        <end position="88"/>
    </location>
</feature>
<feature type="transmembrane region" description="Helical" evidence="6">
    <location>
        <begin position="94"/>
        <end position="116"/>
    </location>
</feature>
<comment type="subcellular location">
    <subcellularLocation>
        <location evidence="1">Cell membrane</location>
        <topology evidence="1">Multi-pass membrane protein</topology>
    </subcellularLocation>
</comment>
<keyword evidence="2" id="KW-0813">Transport</keyword>
<dbReference type="Proteomes" id="UP000078287">
    <property type="component" value="Unassembled WGS sequence"/>
</dbReference>
<comment type="caution">
    <text evidence="8">The sequence shown here is derived from an EMBL/GenBank/DDBJ whole genome shotgun (WGS) entry which is preliminary data.</text>
</comment>
<evidence type="ECO:0000256" key="2">
    <source>
        <dbReference type="ARBA" id="ARBA00022448"/>
    </source>
</evidence>
<keyword evidence="4 6" id="KW-1133">Transmembrane helix</keyword>
<feature type="transmembrane region" description="Helical" evidence="6">
    <location>
        <begin position="128"/>
        <end position="149"/>
    </location>
</feature>
<dbReference type="GO" id="GO:0022857">
    <property type="term" value="F:transmembrane transporter activity"/>
    <property type="evidence" value="ECO:0007669"/>
    <property type="project" value="InterPro"/>
</dbReference>
<feature type="transmembrane region" description="Helical" evidence="6">
    <location>
        <begin position="245"/>
        <end position="263"/>
    </location>
</feature>
<dbReference type="InterPro" id="IPR011701">
    <property type="entry name" value="MFS"/>
</dbReference>
<feature type="transmembrane region" description="Helical" evidence="6">
    <location>
        <begin position="38"/>
        <end position="58"/>
    </location>
</feature>
<proteinExistence type="predicted"/>
<dbReference type="GO" id="GO:0005886">
    <property type="term" value="C:plasma membrane"/>
    <property type="evidence" value="ECO:0007669"/>
    <property type="project" value="UniProtKB-SubCell"/>
</dbReference>
<name>A0A178M1S8_9CHLR</name>
<dbReference type="InterPro" id="IPR001958">
    <property type="entry name" value="Tet-R_TetA/multi-R_MdtG-like"/>
</dbReference>
<gene>
    <name evidence="8" type="ORF">A6A03_04585</name>
</gene>
<evidence type="ECO:0000259" key="7">
    <source>
        <dbReference type="PROSITE" id="PS50850"/>
    </source>
</evidence>
<dbReference type="STRING" id="1707952.A6A03_04585"/>
<feature type="transmembrane region" description="Helical" evidence="6">
    <location>
        <begin position="369"/>
        <end position="389"/>
    </location>
</feature>
<feature type="transmembrane region" description="Helical" evidence="6">
    <location>
        <begin position="275"/>
        <end position="294"/>
    </location>
</feature>
<dbReference type="PRINTS" id="PR01035">
    <property type="entry name" value="TCRTETA"/>
</dbReference>
<protein>
    <submittedName>
        <fullName evidence="8">MFS transporter</fullName>
    </submittedName>
</protein>
<evidence type="ECO:0000256" key="6">
    <source>
        <dbReference type="SAM" id="Phobius"/>
    </source>
</evidence>
<keyword evidence="5 6" id="KW-0472">Membrane</keyword>
<evidence type="ECO:0000313" key="9">
    <source>
        <dbReference type="Proteomes" id="UP000078287"/>
    </source>
</evidence>
<feature type="transmembrane region" description="Helical" evidence="6">
    <location>
        <begin position="300"/>
        <end position="322"/>
    </location>
</feature>
<sequence length="406" mass="41506">MNRHRIIVAGSVLVDMLGYGLIMPLLPFMARAWSDDALVVGMLGSLYAAMQLLLAPMLGAVSDRIGRRPVLLLCLFGSALAYLGLALADSLWFLAAAIALGGAAGSSMPVAQAYIADVTTPAERARGLGLLGAAFGLGLIGGAAIGGALSQYGLAIPPLLAAAIALLNALYATIALPESLPVERRRPQPLRPHNLLAPALSALHMPAVRPLLIAVALLNVAFAGLQSNIALFTLTRFGWGPEQNAVLFVFVGLCAAFTQGVLLGRLQPQLGEARLASGGLGLMAAAFALVGLVAQSGWLLFAPAAMLAIGMGLAVPAITSLVSLRAGAGRQGAVLGGMQALISFALLIGPISFGLIFDSFGPDAPYLVSGALLAGAWAITTLALTRPILAGASRSFRPSEDPEAQV</sequence>
<evidence type="ECO:0000256" key="4">
    <source>
        <dbReference type="ARBA" id="ARBA00022989"/>
    </source>
</evidence>
<evidence type="ECO:0000256" key="1">
    <source>
        <dbReference type="ARBA" id="ARBA00004651"/>
    </source>
</evidence>
<keyword evidence="3 6" id="KW-0812">Transmembrane</keyword>
<keyword evidence="9" id="KW-1185">Reference proteome</keyword>
<dbReference type="AlphaFoldDB" id="A0A178M1S8"/>
<feature type="domain" description="Major facilitator superfamily (MFS) profile" evidence="7">
    <location>
        <begin position="4"/>
        <end position="388"/>
    </location>
</feature>
<dbReference type="RefSeq" id="WP_156525387.1">
    <property type="nucleotide sequence ID" value="NZ_LWQS01000093.1"/>
</dbReference>
<dbReference type="PANTHER" id="PTHR23504">
    <property type="entry name" value="MAJOR FACILITATOR SUPERFAMILY DOMAIN-CONTAINING PROTEIN 10"/>
    <property type="match status" value="1"/>
</dbReference>
<dbReference type="OrthoDB" id="9793283at2"/>
<dbReference type="InterPro" id="IPR020846">
    <property type="entry name" value="MFS_dom"/>
</dbReference>
<feature type="transmembrane region" description="Helical" evidence="6">
    <location>
        <begin position="211"/>
        <end position="233"/>
    </location>
</feature>
<accession>A0A178M1S8</accession>
<organism evidence="8 9">
    <name type="scientific">Chloroflexus islandicus</name>
    <dbReference type="NCBI Taxonomy" id="1707952"/>
    <lineage>
        <taxon>Bacteria</taxon>
        <taxon>Bacillati</taxon>
        <taxon>Chloroflexota</taxon>
        <taxon>Chloroflexia</taxon>
        <taxon>Chloroflexales</taxon>
        <taxon>Chloroflexineae</taxon>
        <taxon>Chloroflexaceae</taxon>
        <taxon>Chloroflexus</taxon>
    </lineage>
</organism>
<dbReference type="InterPro" id="IPR036259">
    <property type="entry name" value="MFS_trans_sf"/>
</dbReference>
<dbReference type="Gene3D" id="1.20.1250.20">
    <property type="entry name" value="MFS general substrate transporter like domains"/>
    <property type="match status" value="1"/>
</dbReference>
<evidence type="ECO:0000313" key="8">
    <source>
        <dbReference type="EMBL" id="OAN40587.1"/>
    </source>
</evidence>
<evidence type="ECO:0000256" key="5">
    <source>
        <dbReference type="ARBA" id="ARBA00023136"/>
    </source>
</evidence>